<feature type="region of interest" description="Disordered" evidence="6">
    <location>
        <begin position="74"/>
        <end position="111"/>
    </location>
</feature>
<dbReference type="CDD" id="cd00067">
    <property type="entry name" value="GAL4"/>
    <property type="match status" value="1"/>
</dbReference>
<dbReference type="VEuPathDB" id="AmoebaDB:NfTy_059810"/>
<dbReference type="Pfam" id="PF00172">
    <property type="entry name" value="Zn_clus"/>
    <property type="match status" value="1"/>
</dbReference>
<name>A0A6A5BX44_NAEFO</name>
<dbReference type="VEuPathDB" id="AmoebaDB:NF0087080"/>
<feature type="compositionally biased region" description="Low complexity" evidence="6">
    <location>
        <begin position="95"/>
        <end position="111"/>
    </location>
</feature>
<dbReference type="GeneID" id="68110445"/>
<organism evidence="8 9">
    <name type="scientific">Naegleria fowleri</name>
    <name type="common">Brain eating amoeba</name>
    <dbReference type="NCBI Taxonomy" id="5763"/>
    <lineage>
        <taxon>Eukaryota</taxon>
        <taxon>Discoba</taxon>
        <taxon>Heterolobosea</taxon>
        <taxon>Tetramitia</taxon>
        <taxon>Eutetramitia</taxon>
        <taxon>Vahlkampfiidae</taxon>
        <taxon>Naegleria</taxon>
    </lineage>
</organism>
<comment type="subcellular location">
    <subcellularLocation>
        <location evidence="1">Nucleus</location>
    </subcellularLocation>
</comment>
<evidence type="ECO:0000256" key="2">
    <source>
        <dbReference type="ARBA" id="ARBA00022723"/>
    </source>
</evidence>
<dbReference type="InterPro" id="IPR036864">
    <property type="entry name" value="Zn2-C6_fun-type_DNA-bd_sf"/>
</dbReference>
<dbReference type="PANTHER" id="PTHR47338:SF5">
    <property type="entry name" value="ZN(II)2CYS6 TRANSCRIPTION FACTOR (EUROFUNG)"/>
    <property type="match status" value="1"/>
</dbReference>
<keyword evidence="3" id="KW-0805">Transcription regulation</keyword>
<evidence type="ECO:0000256" key="5">
    <source>
        <dbReference type="ARBA" id="ARBA00023242"/>
    </source>
</evidence>
<dbReference type="EMBL" id="VFQX01000033">
    <property type="protein sequence ID" value="KAF0977905.1"/>
    <property type="molecule type" value="Genomic_DNA"/>
</dbReference>
<proteinExistence type="predicted"/>
<evidence type="ECO:0000256" key="3">
    <source>
        <dbReference type="ARBA" id="ARBA00023015"/>
    </source>
</evidence>
<dbReference type="VEuPathDB" id="AmoebaDB:FDP41_003227"/>
<gene>
    <name evidence="8" type="ORF">FDP41_003227</name>
</gene>
<dbReference type="AlphaFoldDB" id="A0A6A5BX44"/>
<dbReference type="PANTHER" id="PTHR47338">
    <property type="entry name" value="ZN(II)2CYS6 TRANSCRIPTION FACTOR (EUROFUNG)-RELATED"/>
    <property type="match status" value="1"/>
</dbReference>
<evidence type="ECO:0000256" key="1">
    <source>
        <dbReference type="ARBA" id="ARBA00004123"/>
    </source>
</evidence>
<keyword evidence="9" id="KW-1185">Reference proteome</keyword>
<accession>A0A6A5BX44</accession>
<dbReference type="GO" id="GO:0000981">
    <property type="term" value="F:DNA-binding transcription factor activity, RNA polymerase II-specific"/>
    <property type="evidence" value="ECO:0007669"/>
    <property type="project" value="InterPro"/>
</dbReference>
<dbReference type="VEuPathDB" id="AmoebaDB:NF0039250"/>
<dbReference type="OrthoDB" id="3862662at2759"/>
<dbReference type="PROSITE" id="PS50048">
    <property type="entry name" value="ZN2_CY6_FUNGAL_2"/>
    <property type="match status" value="1"/>
</dbReference>
<dbReference type="Gene3D" id="4.10.240.10">
    <property type="entry name" value="Zn(2)-C6 fungal-type DNA-binding domain"/>
    <property type="match status" value="1"/>
</dbReference>
<reference evidence="8 9" key="1">
    <citation type="journal article" date="2019" name="Sci. Rep.">
        <title>Nanopore sequencing improves the draft genome of the human pathogenic amoeba Naegleria fowleri.</title>
        <authorList>
            <person name="Liechti N."/>
            <person name="Schurch N."/>
            <person name="Bruggmann R."/>
            <person name="Wittwer M."/>
        </authorList>
    </citation>
    <scope>NUCLEOTIDE SEQUENCE [LARGE SCALE GENOMIC DNA]</scope>
    <source>
        <strain evidence="8 9">ATCC 30894</strain>
    </source>
</reference>
<dbReference type="PROSITE" id="PS00463">
    <property type="entry name" value="ZN2_CY6_FUNGAL_1"/>
    <property type="match status" value="1"/>
</dbReference>
<keyword evidence="5" id="KW-0539">Nucleus</keyword>
<keyword evidence="2" id="KW-0479">Metal-binding</keyword>
<keyword evidence="4" id="KW-0804">Transcription</keyword>
<dbReference type="SUPFAM" id="SSF57701">
    <property type="entry name" value="Zn2/Cys6 DNA-binding domain"/>
    <property type="match status" value="1"/>
</dbReference>
<dbReference type="GO" id="GO:0008270">
    <property type="term" value="F:zinc ion binding"/>
    <property type="evidence" value="ECO:0007669"/>
    <property type="project" value="InterPro"/>
</dbReference>
<evidence type="ECO:0000313" key="8">
    <source>
        <dbReference type="EMBL" id="KAF0977905.1"/>
    </source>
</evidence>
<sequence length="716" mass="80761">MNYNYNHNNSSTSPPSEDHHFDNDDEPRDPNASYHPIACSSCRCMHKKCDKKLPICSECLLRGRECIYNIPKKKGRIRGGKNKKKKPEQGLDSKTITSFQPSIPTTSTTTDTVISTAGKSTTCSPQIDLIRQRYAQRKDPYPVSNGDQDLELRKRLTSLIPTTLNNLLSENYSLYKQFLKRNTIDTYYNIISTGHPVVAKKVFEDFLFNDSQQQNTELMALVFSIQALVEQRFGRKERAVEDINISKQLLSSLFDKYDDFFVVCTFNYLSYYFAGEGDDSRARFYLNTVDHYFNDKALLDHEALSQEVKNLDKWKTVTKLSIDSQNFHSTDDDHFMCNRLSLIYRYATGRQMPDEYMTIARQQITSQNVISYLGLLDSVCSFLTLHNQTFSFTPEQRELSSITDAMVYHGSRMRILIEAGIRGHLIEVSANKIIDETMKPTFPMVPVALASVVAGACKVHLSIIRMIRVGKRVNGSDGIDYYEYVAKGLRALRILATRYGRVLKFCSIIMKEQEEVIEGKFTKSINSLEELASQTSVTTPPSHLQPILTNTLTSIPVHTSTTRFEELPSSYTTSSSSSSSSFSSPSPSFGDTHSTSQPPPLLFPSHQQQIIPNSAANAGNVSLNDPSVSELLAQICNSINMETANSQPFISNHVVSANCQLPASFVEMENHSQHFESNMQMSSTHGGVTYGTEVFMPSEELEQILDSFEHENVQYE</sequence>
<dbReference type="GO" id="GO:0005634">
    <property type="term" value="C:nucleus"/>
    <property type="evidence" value="ECO:0007669"/>
    <property type="project" value="UniProtKB-SubCell"/>
</dbReference>
<dbReference type="RefSeq" id="XP_044562618.1">
    <property type="nucleotide sequence ID" value="XM_044706508.1"/>
</dbReference>
<dbReference type="InterPro" id="IPR050815">
    <property type="entry name" value="TF_fung"/>
</dbReference>
<feature type="compositionally biased region" description="Basic residues" evidence="6">
    <location>
        <begin position="74"/>
        <end position="86"/>
    </location>
</feature>
<dbReference type="SMART" id="SM00066">
    <property type="entry name" value="GAL4"/>
    <property type="match status" value="1"/>
</dbReference>
<feature type="compositionally biased region" description="Low complexity" evidence="6">
    <location>
        <begin position="569"/>
        <end position="589"/>
    </location>
</feature>
<comment type="caution">
    <text evidence="8">The sequence shown here is derived from an EMBL/GenBank/DDBJ whole genome shotgun (WGS) entry which is preliminary data.</text>
</comment>
<feature type="region of interest" description="Disordered" evidence="6">
    <location>
        <begin position="1"/>
        <end position="29"/>
    </location>
</feature>
<evidence type="ECO:0000259" key="7">
    <source>
        <dbReference type="PROSITE" id="PS50048"/>
    </source>
</evidence>
<evidence type="ECO:0000256" key="6">
    <source>
        <dbReference type="SAM" id="MobiDB-lite"/>
    </source>
</evidence>
<dbReference type="Proteomes" id="UP000444721">
    <property type="component" value="Unassembled WGS sequence"/>
</dbReference>
<protein>
    <recommendedName>
        <fullName evidence="7">Zn(2)-C6 fungal-type domain-containing protein</fullName>
    </recommendedName>
</protein>
<dbReference type="OMA" id="GIRGHLI"/>
<evidence type="ECO:0000313" key="9">
    <source>
        <dbReference type="Proteomes" id="UP000444721"/>
    </source>
</evidence>
<evidence type="ECO:0000256" key="4">
    <source>
        <dbReference type="ARBA" id="ARBA00023163"/>
    </source>
</evidence>
<dbReference type="VEuPathDB" id="AmoebaDB:NfTy_014220"/>
<feature type="domain" description="Zn(2)-C6 fungal-type" evidence="7">
    <location>
        <begin position="38"/>
        <end position="68"/>
    </location>
</feature>
<dbReference type="InterPro" id="IPR001138">
    <property type="entry name" value="Zn2Cys6_DnaBD"/>
</dbReference>
<feature type="compositionally biased region" description="Low complexity" evidence="6">
    <location>
        <begin position="1"/>
        <end position="15"/>
    </location>
</feature>
<feature type="region of interest" description="Disordered" evidence="6">
    <location>
        <begin position="565"/>
        <end position="605"/>
    </location>
</feature>